<dbReference type="RefSeq" id="WP_277866079.1">
    <property type="nucleotide sequence ID" value="NZ_JAKKUT010000002.1"/>
</dbReference>
<evidence type="ECO:0000313" key="2">
    <source>
        <dbReference type="Proteomes" id="UP001154265"/>
    </source>
</evidence>
<organism evidence="1 2">
    <name type="scientific">Candidatus Synechococcus calcipolaris G9</name>
    <dbReference type="NCBI Taxonomy" id="1497997"/>
    <lineage>
        <taxon>Bacteria</taxon>
        <taxon>Bacillati</taxon>
        <taxon>Cyanobacteriota</taxon>
        <taxon>Cyanophyceae</taxon>
        <taxon>Synechococcales</taxon>
        <taxon>Synechococcaceae</taxon>
        <taxon>Synechococcus</taxon>
    </lineage>
</organism>
<dbReference type="EMBL" id="JAKKUT010000002">
    <property type="protein sequence ID" value="MDG2990162.1"/>
    <property type="molecule type" value="Genomic_DNA"/>
</dbReference>
<reference evidence="1" key="2">
    <citation type="submission" date="2022-01" db="EMBL/GenBank/DDBJ databases">
        <authorList>
            <person name="Zivanovic Y."/>
            <person name="Moreira D."/>
            <person name="Lopez-Garcia P."/>
        </authorList>
    </citation>
    <scope>NUCLEOTIDE SEQUENCE</scope>
    <source>
        <strain evidence="1">G9</strain>
    </source>
</reference>
<evidence type="ECO:0000313" key="1">
    <source>
        <dbReference type="EMBL" id="MDG2990162.1"/>
    </source>
</evidence>
<reference evidence="1" key="1">
    <citation type="journal article" date="2022" name="Genome Biol. Evol.">
        <title>A New Gene Family Diagnostic for Intracellular Biomineralization of Amorphous Ca Carbonates by Cyanobacteria.</title>
        <authorList>
            <person name="Benzerara K."/>
            <person name="Duprat E."/>
            <person name="Bitard-Feildel T."/>
            <person name="Caumes G."/>
            <person name="Cassier-Chauvat C."/>
            <person name="Chauvat F."/>
            <person name="Dezi M."/>
            <person name="Diop S.I."/>
            <person name="Gaschignard G."/>
            <person name="Gorgen S."/>
            <person name="Gugger M."/>
            <person name="Lopez-Garcia P."/>
            <person name="Millet M."/>
            <person name="Skouri-Panet F."/>
            <person name="Moreira D."/>
            <person name="Callebaut I."/>
        </authorList>
    </citation>
    <scope>NUCLEOTIDE SEQUENCE</scope>
    <source>
        <strain evidence="1">G9</strain>
    </source>
</reference>
<protein>
    <submittedName>
        <fullName evidence="1">Uncharacterized protein</fullName>
    </submittedName>
</protein>
<dbReference type="Proteomes" id="UP001154265">
    <property type="component" value="Unassembled WGS sequence"/>
</dbReference>
<gene>
    <name evidence="1" type="ORF">L3556_04310</name>
</gene>
<accession>A0ABT6EWK2</accession>
<name>A0ABT6EWK2_9SYNE</name>
<proteinExistence type="predicted"/>
<keyword evidence="2" id="KW-1185">Reference proteome</keyword>
<comment type="caution">
    <text evidence="1">The sequence shown here is derived from an EMBL/GenBank/DDBJ whole genome shotgun (WGS) entry which is preliminary data.</text>
</comment>
<sequence length="51" mass="6132">MEDDQTQYIPLVIRQLVDRFLEEQLAFTHITRVTGVPEPWLKQYIHTYPSD</sequence>